<gene>
    <name evidence="7" type="ORF">PoB_002127800</name>
</gene>
<proteinExistence type="inferred from homology"/>
<dbReference type="SUPFAM" id="SSF53383">
    <property type="entry name" value="PLP-dependent transferases"/>
    <property type="match status" value="1"/>
</dbReference>
<dbReference type="GO" id="GO:0030170">
    <property type="term" value="F:pyridoxal phosphate binding"/>
    <property type="evidence" value="ECO:0007669"/>
    <property type="project" value="InterPro"/>
</dbReference>
<sequence>MASMNFEDPEVAKFLDQTYQLLKEDALQKGTDREYPVMNFKHPNELKSLLDLDITAGPATYEQLLEEMKRMIQYSPKPGHPHYHDPFYGSLDAYSQAGSWLSSSLNVNLHTFEISPVFIVLEKYIFKKLCDLVGFQHGDGMFCPGGTNCNFFGLHLARFKKFPEVKKTGMFSLPTLRCYISEDGHHSLLKAVNYLGFGGNSVVPVSTDDRGRMLVSDLESSITSDIEKGYMPLMVMATCGSTVLGSFDDLTAISKVCKTYNIWLHADANWGGGVAASKQHRHLLKGSHLCDSLTWNLHQLNGLPEQCSVFLINDPTGNALEEANSARAEYLFQPDKHYDISYDSGDKTVQCGRKSDVVKLWMQWRALGDSGIEARIDQAFENARYLTEKLRTNEGFKLVLPEFECTNVCFWYIPHRLRGQLEDNKWWQEIGKIAPKIKERMTRTGSLLIQYQPMSNKGFVNFFRAIIHNPLCRPRDMDFIVEEIERLGHDL</sequence>
<protein>
    <submittedName>
        <fullName evidence="7">Glutamate decarboxylase protein</fullName>
    </submittedName>
</protein>
<evidence type="ECO:0000256" key="3">
    <source>
        <dbReference type="ARBA" id="ARBA00022793"/>
    </source>
</evidence>
<keyword evidence="3" id="KW-0210">Decarboxylase</keyword>
<comment type="caution">
    <text evidence="7">The sequence shown here is derived from an EMBL/GenBank/DDBJ whole genome shotgun (WGS) entry which is preliminary data.</text>
</comment>
<dbReference type="AlphaFoldDB" id="A0AAV3ZIZ0"/>
<accession>A0AAV3ZIZ0</accession>
<keyword evidence="4 6" id="KW-0663">Pyridoxal phosphate</keyword>
<dbReference type="PANTHER" id="PTHR45677:SF8">
    <property type="entry name" value="CYSTEINE SULFINIC ACID DECARBOXYLASE"/>
    <property type="match status" value="1"/>
</dbReference>
<comment type="similarity">
    <text evidence="2 6">Belongs to the group II decarboxylase family.</text>
</comment>
<dbReference type="Proteomes" id="UP000735302">
    <property type="component" value="Unassembled WGS sequence"/>
</dbReference>
<dbReference type="GO" id="GO:0019752">
    <property type="term" value="P:carboxylic acid metabolic process"/>
    <property type="evidence" value="ECO:0007669"/>
    <property type="project" value="InterPro"/>
</dbReference>
<evidence type="ECO:0000256" key="5">
    <source>
        <dbReference type="ARBA" id="ARBA00023239"/>
    </source>
</evidence>
<dbReference type="GO" id="GO:0005737">
    <property type="term" value="C:cytoplasm"/>
    <property type="evidence" value="ECO:0007669"/>
    <property type="project" value="TreeGrafter"/>
</dbReference>
<dbReference type="InterPro" id="IPR002129">
    <property type="entry name" value="PyrdxlP-dep_de-COase"/>
</dbReference>
<dbReference type="EMBL" id="BLXT01002468">
    <property type="protein sequence ID" value="GFN94772.1"/>
    <property type="molecule type" value="Genomic_DNA"/>
</dbReference>
<evidence type="ECO:0000256" key="6">
    <source>
        <dbReference type="RuleBase" id="RU000382"/>
    </source>
</evidence>
<evidence type="ECO:0000313" key="8">
    <source>
        <dbReference type="Proteomes" id="UP000735302"/>
    </source>
</evidence>
<dbReference type="Gene3D" id="3.90.1150.170">
    <property type="match status" value="1"/>
</dbReference>
<dbReference type="InterPro" id="IPR015421">
    <property type="entry name" value="PyrdxlP-dep_Trfase_major"/>
</dbReference>
<evidence type="ECO:0000256" key="4">
    <source>
        <dbReference type="ARBA" id="ARBA00022898"/>
    </source>
</evidence>
<dbReference type="Gene3D" id="3.40.640.10">
    <property type="entry name" value="Type I PLP-dependent aspartate aminotransferase-like (Major domain)"/>
    <property type="match status" value="1"/>
</dbReference>
<keyword evidence="5 6" id="KW-0456">Lyase</keyword>
<comment type="cofactor">
    <cofactor evidence="1 6">
        <name>pyridoxal 5'-phosphate</name>
        <dbReference type="ChEBI" id="CHEBI:597326"/>
    </cofactor>
</comment>
<dbReference type="PANTHER" id="PTHR45677">
    <property type="entry name" value="GLUTAMATE DECARBOXYLASE-RELATED"/>
    <property type="match status" value="1"/>
</dbReference>
<organism evidence="7 8">
    <name type="scientific">Plakobranchus ocellatus</name>
    <dbReference type="NCBI Taxonomy" id="259542"/>
    <lineage>
        <taxon>Eukaryota</taxon>
        <taxon>Metazoa</taxon>
        <taxon>Spiralia</taxon>
        <taxon>Lophotrochozoa</taxon>
        <taxon>Mollusca</taxon>
        <taxon>Gastropoda</taxon>
        <taxon>Heterobranchia</taxon>
        <taxon>Euthyneura</taxon>
        <taxon>Panpulmonata</taxon>
        <taxon>Sacoglossa</taxon>
        <taxon>Placobranchoidea</taxon>
        <taxon>Plakobranchidae</taxon>
        <taxon>Plakobranchus</taxon>
    </lineage>
</organism>
<name>A0AAV3ZIZ0_9GAST</name>
<evidence type="ECO:0000256" key="2">
    <source>
        <dbReference type="ARBA" id="ARBA00009533"/>
    </source>
</evidence>
<dbReference type="GO" id="GO:0016831">
    <property type="term" value="F:carboxy-lyase activity"/>
    <property type="evidence" value="ECO:0007669"/>
    <property type="project" value="UniProtKB-KW"/>
</dbReference>
<evidence type="ECO:0000313" key="7">
    <source>
        <dbReference type="EMBL" id="GFN94772.1"/>
    </source>
</evidence>
<reference evidence="7 8" key="1">
    <citation type="journal article" date="2021" name="Elife">
        <title>Chloroplast acquisition without the gene transfer in kleptoplastic sea slugs, Plakobranchus ocellatus.</title>
        <authorList>
            <person name="Maeda T."/>
            <person name="Takahashi S."/>
            <person name="Yoshida T."/>
            <person name="Shimamura S."/>
            <person name="Takaki Y."/>
            <person name="Nagai Y."/>
            <person name="Toyoda A."/>
            <person name="Suzuki Y."/>
            <person name="Arimoto A."/>
            <person name="Ishii H."/>
            <person name="Satoh N."/>
            <person name="Nishiyama T."/>
            <person name="Hasebe M."/>
            <person name="Maruyama T."/>
            <person name="Minagawa J."/>
            <person name="Obokata J."/>
            <person name="Shigenobu S."/>
        </authorList>
    </citation>
    <scope>NUCLEOTIDE SEQUENCE [LARGE SCALE GENOMIC DNA]</scope>
</reference>
<keyword evidence="8" id="KW-1185">Reference proteome</keyword>
<dbReference type="InterPro" id="IPR015424">
    <property type="entry name" value="PyrdxlP-dep_Trfase"/>
</dbReference>
<evidence type="ECO:0000256" key="1">
    <source>
        <dbReference type="ARBA" id="ARBA00001933"/>
    </source>
</evidence>
<dbReference type="Pfam" id="PF00282">
    <property type="entry name" value="Pyridoxal_deC"/>
    <property type="match status" value="1"/>
</dbReference>